<organism evidence="4 5">
    <name type="scientific">Chlorella vulgaris</name>
    <name type="common">Green alga</name>
    <dbReference type="NCBI Taxonomy" id="3077"/>
    <lineage>
        <taxon>Eukaryota</taxon>
        <taxon>Viridiplantae</taxon>
        <taxon>Chlorophyta</taxon>
        <taxon>core chlorophytes</taxon>
        <taxon>Trebouxiophyceae</taxon>
        <taxon>Chlorellales</taxon>
        <taxon>Chlorellaceae</taxon>
        <taxon>Chlorella clade</taxon>
        <taxon>Chlorella</taxon>
    </lineage>
</organism>
<comment type="caution">
    <text evidence="4">The sequence shown here is derived from an EMBL/GenBank/DDBJ whole genome shotgun (WGS) entry which is preliminary data.</text>
</comment>
<dbReference type="PROSITE" id="PS00383">
    <property type="entry name" value="TYR_PHOSPHATASE_1"/>
    <property type="match status" value="1"/>
</dbReference>
<feature type="compositionally biased region" description="Low complexity" evidence="2">
    <location>
        <begin position="258"/>
        <end position="271"/>
    </location>
</feature>
<feature type="compositionally biased region" description="Polar residues" evidence="2">
    <location>
        <begin position="202"/>
        <end position="212"/>
    </location>
</feature>
<dbReference type="SUPFAM" id="SSF52799">
    <property type="entry name" value="(Phosphotyrosine protein) phosphatases II"/>
    <property type="match status" value="1"/>
</dbReference>
<feature type="region of interest" description="Disordered" evidence="2">
    <location>
        <begin position="444"/>
        <end position="465"/>
    </location>
</feature>
<dbReference type="AlphaFoldDB" id="A0A9D4TUD4"/>
<dbReference type="PROSITE" id="PS50056">
    <property type="entry name" value="TYR_PHOSPHATASE_2"/>
    <property type="match status" value="1"/>
</dbReference>
<dbReference type="InterPro" id="IPR016130">
    <property type="entry name" value="Tyr_Pase_AS"/>
</dbReference>
<dbReference type="Pfam" id="PF22784">
    <property type="entry name" value="PTP-SAK"/>
    <property type="match status" value="1"/>
</dbReference>
<proteinExistence type="predicted"/>
<feature type="compositionally biased region" description="Pro residues" evidence="2">
    <location>
        <begin position="245"/>
        <end position="257"/>
    </location>
</feature>
<feature type="domain" description="Tyrosine specific protein phosphatases" evidence="3">
    <location>
        <begin position="150"/>
        <end position="173"/>
    </location>
</feature>
<evidence type="ECO:0000313" key="5">
    <source>
        <dbReference type="Proteomes" id="UP001055712"/>
    </source>
</evidence>
<accession>A0A9D4TUD4</accession>
<keyword evidence="5" id="KW-1185">Reference proteome</keyword>
<feature type="region of interest" description="Disordered" evidence="2">
    <location>
        <begin position="243"/>
        <end position="295"/>
    </location>
</feature>
<dbReference type="InterPro" id="IPR000387">
    <property type="entry name" value="Tyr_Pase_dom"/>
</dbReference>
<dbReference type="CDD" id="cd14494">
    <property type="entry name" value="PTP_DSP_cys"/>
    <property type="match status" value="1"/>
</dbReference>
<feature type="compositionally biased region" description="Gly residues" evidence="2">
    <location>
        <begin position="272"/>
        <end position="281"/>
    </location>
</feature>
<keyword evidence="1" id="KW-0378">Hydrolase</keyword>
<dbReference type="Gene3D" id="3.90.190.10">
    <property type="entry name" value="Protein tyrosine phosphatase superfamily"/>
    <property type="match status" value="1"/>
</dbReference>
<name>A0A9D4TUD4_CHLVU</name>
<evidence type="ECO:0000259" key="3">
    <source>
        <dbReference type="PROSITE" id="PS50056"/>
    </source>
</evidence>
<evidence type="ECO:0000313" key="4">
    <source>
        <dbReference type="EMBL" id="KAI3434891.1"/>
    </source>
</evidence>
<feature type="region of interest" description="Disordered" evidence="2">
    <location>
        <begin position="196"/>
        <end position="231"/>
    </location>
</feature>
<sequence>MATAAATDSPPAYGLPPLPSLPCPDFRGPTPWSNWCIKGRLLAGAYPASLDDAETERILTTLLELGVNTFVCLQAEFSLHTPEAAWRSGQGLRPYIKDAQQVLIRARETGSHRIKQDKLDFLHLPIIDGSVTSDVALSRLADDCCSRLLRGERMYIHCWGGHGRTGTLLAVMLGRLYGVTCAAALRFTQAFHDSRKFPQGVRSPQTNPQVQQVKRLLPDPPSSRGVTYTRHPAVVLDDTIVRPAAAPPTPPKAPPSPAGATAASATTAAAGGLHGGAGGAGAAAAGSKSPASSTAVDMDVDQAPLLPPVPVNQQRKNAIRAKQGAGATCSGGSGTGSGRTILAAAGVGGGCEATESAAQQQQAAGLACTADFDTAAEVAAAPAPAPVGATRIDWLQSVFEKGQSKLANLRGAAASGGGIRAAPAAALPPSDSCSQQHSQHAQQQQACCHASPAKPCTPGSTTASSGPKPVINVHACSAASAAWGAASTESESAAGDGCQSVPVDMRPSTLTVVVPEQTASAGGAAPERSAASASSMSRMLGYLSGRSTVPVAHTDI</sequence>
<reference evidence="4" key="2">
    <citation type="submission" date="2020-11" db="EMBL/GenBank/DDBJ databases">
        <authorList>
            <person name="Cecchin M."/>
            <person name="Marcolungo L."/>
            <person name="Rossato M."/>
            <person name="Girolomoni L."/>
            <person name="Cosentino E."/>
            <person name="Cuine S."/>
            <person name="Li-Beisson Y."/>
            <person name="Delledonne M."/>
            <person name="Ballottari M."/>
        </authorList>
    </citation>
    <scope>NUCLEOTIDE SEQUENCE</scope>
    <source>
        <strain evidence="4">211/11P</strain>
        <tissue evidence="4">Whole cell</tissue>
    </source>
</reference>
<protein>
    <recommendedName>
        <fullName evidence="3">Tyrosine specific protein phosphatases domain-containing protein</fullName>
    </recommendedName>
</protein>
<dbReference type="OrthoDB" id="2017893at2759"/>
<dbReference type="GO" id="GO:0016791">
    <property type="term" value="F:phosphatase activity"/>
    <property type="evidence" value="ECO:0007669"/>
    <property type="project" value="UniProtKB-ARBA"/>
</dbReference>
<dbReference type="EMBL" id="SIDB01000003">
    <property type="protein sequence ID" value="KAI3434891.1"/>
    <property type="molecule type" value="Genomic_DNA"/>
</dbReference>
<dbReference type="Proteomes" id="UP001055712">
    <property type="component" value="Unassembled WGS sequence"/>
</dbReference>
<reference evidence="4" key="1">
    <citation type="journal article" date="2019" name="Plant J.">
        <title>Chlorella vulgaris genome assembly and annotation reveals the molecular basis for metabolic acclimation to high light conditions.</title>
        <authorList>
            <person name="Cecchin M."/>
            <person name="Marcolungo L."/>
            <person name="Rossato M."/>
            <person name="Girolomoni L."/>
            <person name="Cosentino E."/>
            <person name="Cuine S."/>
            <person name="Li-Beisson Y."/>
            <person name="Delledonne M."/>
            <person name="Ballottari M."/>
        </authorList>
    </citation>
    <scope>NUCLEOTIDE SEQUENCE</scope>
    <source>
        <strain evidence="4">211/11P</strain>
    </source>
</reference>
<feature type="compositionally biased region" description="Low complexity" evidence="2">
    <location>
        <begin position="282"/>
        <end position="295"/>
    </location>
</feature>
<dbReference type="InterPro" id="IPR029021">
    <property type="entry name" value="Prot-tyrosine_phosphatase-like"/>
</dbReference>
<evidence type="ECO:0000256" key="1">
    <source>
        <dbReference type="ARBA" id="ARBA00022801"/>
    </source>
</evidence>
<evidence type="ECO:0000256" key="2">
    <source>
        <dbReference type="SAM" id="MobiDB-lite"/>
    </source>
</evidence>
<gene>
    <name evidence="4" type="ORF">D9Q98_002945</name>
</gene>
<dbReference type="PANTHER" id="PTHR48125">
    <property type="entry name" value="LP07818P1"/>
    <property type="match status" value="1"/>
</dbReference>
<dbReference type="PANTHER" id="PTHR48125:SF12">
    <property type="entry name" value="AT HOOK TRANSCRIPTION FACTOR FAMILY-RELATED"/>
    <property type="match status" value="1"/>
</dbReference>
<dbReference type="InterPro" id="IPR057023">
    <property type="entry name" value="PTP-SAK"/>
</dbReference>